<dbReference type="Pfam" id="PF22548">
    <property type="entry name" value="AEP-TOTE"/>
    <property type="match status" value="1"/>
</dbReference>
<evidence type="ECO:0008006" key="6">
    <source>
        <dbReference type="Google" id="ProtNLM"/>
    </source>
</evidence>
<dbReference type="Pfam" id="PF05272">
    <property type="entry name" value="VapE-like_dom"/>
    <property type="match status" value="1"/>
</dbReference>
<dbReference type="InterPro" id="IPR007936">
    <property type="entry name" value="VapE-like_dom"/>
</dbReference>
<feature type="domain" description="Primase C-terminal 2" evidence="2">
    <location>
        <begin position="229"/>
        <end position="312"/>
    </location>
</feature>
<dbReference type="PANTHER" id="PTHR34985:SF1">
    <property type="entry name" value="SLR0554 PROTEIN"/>
    <property type="match status" value="1"/>
</dbReference>
<evidence type="ECO:0000259" key="1">
    <source>
        <dbReference type="Pfam" id="PF05272"/>
    </source>
</evidence>
<evidence type="ECO:0000259" key="2">
    <source>
        <dbReference type="Pfam" id="PF08707"/>
    </source>
</evidence>
<evidence type="ECO:0000313" key="4">
    <source>
        <dbReference type="EMBL" id="KAG2171869.1"/>
    </source>
</evidence>
<dbReference type="PANTHER" id="PTHR34985">
    <property type="entry name" value="SLR0554 PROTEIN"/>
    <property type="match status" value="1"/>
</dbReference>
<dbReference type="InterPro" id="IPR054347">
    <property type="entry name" value="TOTE_primase"/>
</dbReference>
<organism evidence="4 5">
    <name type="scientific">Umbelopsis vinacea</name>
    <dbReference type="NCBI Taxonomy" id="44442"/>
    <lineage>
        <taxon>Eukaryota</taxon>
        <taxon>Fungi</taxon>
        <taxon>Fungi incertae sedis</taxon>
        <taxon>Mucoromycota</taxon>
        <taxon>Mucoromycotina</taxon>
        <taxon>Umbelopsidomycetes</taxon>
        <taxon>Umbelopsidales</taxon>
        <taxon>Umbelopsidaceae</taxon>
        <taxon>Umbelopsis</taxon>
    </lineage>
</organism>
<name>A0A8H7PDE4_9FUNG</name>
<dbReference type="InterPro" id="IPR027417">
    <property type="entry name" value="P-loop_NTPase"/>
</dbReference>
<dbReference type="AlphaFoldDB" id="A0A8H7PDE4"/>
<protein>
    <recommendedName>
        <fullName evidence="6">Primase C-terminal 2 domain-containing protein</fullName>
    </recommendedName>
</protein>
<proteinExistence type="predicted"/>
<reference evidence="4" key="1">
    <citation type="submission" date="2020-12" db="EMBL/GenBank/DDBJ databases">
        <title>Metabolic potential, ecology and presence of endohyphal bacteria is reflected in genomic diversity of Mucoromycotina.</title>
        <authorList>
            <person name="Muszewska A."/>
            <person name="Okrasinska A."/>
            <person name="Steczkiewicz K."/>
            <person name="Drgas O."/>
            <person name="Orlowska M."/>
            <person name="Perlinska-Lenart U."/>
            <person name="Aleksandrzak-Piekarczyk T."/>
            <person name="Szatraj K."/>
            <person name="Zielenkiewicz U."/>
            <person name="Pilsyk S."/>
            <person name="Malc E."/>
            <person name="Mieczkowski P."/>
            <person name="Kruszewska J.S."/>
            <person name="Biernat P."/>
            <person name="Pawlowska J."/>
        </authorList>
    </citation>
    <scope>NUCLEOTIDE SEQUENCE</scope>
    <source>
        <strain evidence="4">WA0000051536</strain>
    </source>
</reference>
<dbReference type="GO" id="GO:0016817">
    <property type="term" value="F:hydrolase activity, acting on acid anhydrides"/>
    <property type="evidence" value="ECO:0007669"/>
    <property type="project" value="InterPro"/>
</dbReference>
<feature type="domain" description="TOTE conflict system primase" evidence="3">
    <location>
        <begin position="31"/>
        <end position="178"/>
    </location>
</feature>
<feature type="domain" description="Virulence-associated protein E-like" evidence="1">
    <location>
        <begin position="439"/>
        <end position="636"/>
    </location>
</feature>
<dbReference type="SUPFAM" id="SSF52540">
    <property type="entry name" value="P-loop containing nucleoside triphosphate hydrolases"/>
    <property type="match status" value="1"/>
</dbReference>
<sequence>MNNEILVAALAPIVSRVVTSHCWVKRDGKMSHTNRPLTDAKLAHHVNGGPAYGVAQIAPGTSTTLVAALDLDSHKGETPWPDMQALALKLMAAMEGFGWCPIPFRSSGGSGMHIYLLWEQPQDAYSVRYGLRTVLEMCGMRSGVAGVSRGEVEIFPKQNSVPADGFGNMFVLPLAGASVPLDTFELDDMPKEFAAEMDWPLSNSVPFVEREQPVAPTVGEVSVELEQVKAALDAIPNSGDDELDYEAWRNVIFALHHATSGSDEGLALAHEFSARSSKYAPDFLNDRVWPHIKQAHDGERGAITARTILHTAREYGWQEPIEDDFEVIALAPGESPQRSRPGFKRNNNGEILAIIENVVKGLADPFEAGAHIRFDEFRAEIMLAQQGTDDWRGFTDADYTRLQIRLEQQGFKKLNKEMIRDGVWLVADDNRFDSAIQWLRTLEWDGVPRIENFLRDYMGVTDSEYVRAVSRYMWTAMAGRVLSPGCEAPMAPVFVGRQGAGKTRAVKALAPAIDFYSELNLAERDAEASRRMRGRLVLELGELRGLHTRDAESIKAFISRTHEEWRTLYKEFNTHFARRFLFFGTTNQEEFLGDETGERRWLPIMVGVCSPEAIMRDCLQLWAEACVVYDLTDIDWRDAERLAVHVHTAHKISDPWTAVVDQWLDTPGDFEDDNSTPRTREFLHANDVLVSALRIDAKAISKREEMRIGKVLQALGYTRDRRSINKRQIKVWIRGEQTT</sequence>
<dbReference type="OrthoDB" id="10644714at2759"/>
<dbReference type="Proteomes" id="UP000612746">
    <property type="component" value="Unassembled WGS sequence"/>
</dbReference>
<keyword evidence="5" id="KW-1185">Reference proteome</keyword>
<accession>A0A8H7PDE4</accession>
<dbReference type="EMBL" id="JAEPRA010000030">
    <property type="protein sequence ID" value="KAG2171869.1"/>
    <property type="molecule type" value="Genomic_DNA"/>
</dbReference>
<comment type="caution">
    <text evidence="4">The sequence shown here is derived from an EMBL/GenBank/DDBJ whole genome shotgun (WGS) entry which is preliminary data.</text>
</comment>
<evidence type="ECO:0000313" key="5">
    <source>
        <dbReference type="Proteomes" id="UP000612746"/>
    </source>
</evidence>
<gene>
    <name evidence="4" type="ORF">INT44_002514</name>
</gene>
<dbReference type="InterPro" id="IPR014819">
    <property type="entry name" value="PriCT_2"/>
</dbReference>
<evidence type="ECO:0000259" key="3">
    <source>
        <dbReference type="Pfam" id="PF22548"/>
    </source>
</evidence>
<dbReference type="Pfam" id="PF08707">
    <property type="entry name" value="PriCT_2"/>
    <property type="match status" value="1"/>
</dbReference>